<evidence type="ECO:0000313" key="3">
    <source>
        <dbReference type="Proteomes" id="UP000011859"/>
    </source>
</evidence>
<dbReference type="Proteomes" id="UP000011859">
    <property type="component" value="Chromosome"/>
</dbReference>
<accession>M4NMI4</accession>
<dbReference type="HOGENOM" id="CLU_127635_0_0_6"/>
<dbReference type="SUPFAM" id="SSF52833">
    <property type="entry name" value="Thioredoxin-like"/>
    <property type="match status" value="1"/>
</dbReference>
<organism evidence="2 3">
    <name type="scientific">Rhodanobacter denitrificans</name>
    <dbReference type="NCBI Taxonomy" id="666685"/>
    <lineage>
        <taxon>Bacteria</taxon>
        <taxon>Pseudomonadati</taxon>
        <taxon>Pseudomonadota</taxon>
        <taxon>Gammaproteobacteria</taxon>
        <taxon>Lysobacterales</taxon>
        <taxon>Rhodanobacteraceae</taxon>
        <taxon>Rhodanobacter</taxon>
    </lineage>
</organism>
<dbReference type="eggNOG" id="COG1225">
    <property type="taxonomic scope" value="Bacteria"/>
</dbReference>
<evidence type="ECO:0000259" key="1">
    <source>
        <dbReference type="PROSITE" id="PS51352"/>
    </source>
</evidence>
<name>M4NMI4_9GAMM</name>
<dbReference type="Pfam" id="PF00578">
    <property type="entry name" value="AhpC-TSA"/>
    <property type="match status" value="1"/>
</dbReference>
<dbReference type="InterPro" id="IPR013766">
    <property type="entry name" value="Thioredoxin_domain"/>
</dbReference>
<dbReference type="PROSITE" id="PS51352">
    <property type="entry name" value="THIOREDOXIN_2"/>
    <property type="match status" value="1"/>
</dbReference>
<reference evidence="2 3" key="1">
    <citation type="submission" date="2012-04" db="EMBL/GenBank/DDBJ databases">
        <title>Complete genome of Rhodanobacter sp. 2APBS1.</title>
        <authorList>
            <consortium name="US DOE Joint Genome Institute"/>
            <person name="Huntemann M."/>
            <person name="Wei C.-L."/>
            <person name="Han J."/>
            <person name="Detter J.C."/>
            <person name="Han C."/>
            <person name="Tapia R."/>
            <person name="Munk A.C.C."/>
            <person name="Chen A."/>
            <person name="Krypides N."/>
            <person name="Mavromatis K."/>
            <person name="Markowitz V."/>
            <person name="Szeto E."/>
            <person name="Ivanova N."/>
            <person name="Mikhailova N."/>
            <person name="Ovchinnikova G."/>
            <person name="Pagani I."/>
            <person name="Pati A."/>
            <person name="Goodwin L."/>
            <person name="Peters L."/>
            <person name="Pitluck S."/>
            <person name="Woyke T."/>
            <person name="Prakash O."/>
            <person name="Elkins J."/>
            <person name="Brown S."/>
            <person name="Palumbo A."/>
            <person name="Hemme C."/>
            <person name="Zhou J."/>
            <person name="Watson D."/>
            <person name="Jardine P."/>
            <person name="Kostka J."/>
            <person name="Green S."/>
        </authorList>
    </citation>
    <scope>NUCLEOTIDE SEQUENCE [LARGE SCALE GENOMIC DNA]</scope>
    <source>
        <strain evidence="2 3">2APBS1</strain>
    </source>
</reference>
<gene>
    <name evidence="2" type="ORF">R2APBS1_1783</name>
</gene>
<dbReference type="STRING" id="666685.R2APBS1_1783"/>
<dbReference type="InterPro" id="IPR000866">
    <property type="entry name" value="AhpC/TSA"/>
</dbReference>
<dbReference type="AlphaFoldDB" id="M4NMI4"/>
<protein>
    <submittedName>
        <fullName evidence="2">Peroxiredoxin</fullName>
    </submittedName>
</protein>
<dbReference type="KEGG" id="rhd:R2APBS1_1783"/>
<dbReference type="EMBL" id="CP003470">
    <property type="protein sequence ID" value="AGG88911.1"/>
    <property type="molecule type" value="Genomic_DNA"/>
</dbReference>
<dbReference type="GO" id="GO:0016491">
    <property type="term" value="F:oxidoreductase activity"/>
    <property type="evidence" value="ECO:0007669"/>
    <property type="project" value="InterPro"/>
</dbReference>
<dbReference type="InterPro" id="IPR050553">
    <property type="entry name" value="Thioredoxin_ResA/DsbE_sf"/>
</dbReference>
<evidence type="ECO:0000313" key="2">
    <source>
        <dbReference type="EMBL" id="AGG88911.1"/>
    </source>
</evidence>
<dbReference type="PANTHER" id="PTHR42852">
    <property type="entry name" value="THIOL:DISULFIDE INTERCHANGE PROTEIN DSBE"/>
    <property type="match status" value="1"/>
</dbReference>
<dbReference type="Gene3D" id="3.40.30.10">
    <property type="entry name" value="Glutaredoxin"/>
    <property type="match status" value="1"/>
</dbReference>
<dbReference type="RefSeq" id="WP_015447657.1">
    <property type="nucleotide sequence ID" value="NC_020541.1"/>
</dbReference>
<dbReference type="InterPro" id="IPR036249">
    <property type="entry name" value="Thioredoxin-like_sf"/>
</dbReference>
<dbReference type="GO" id="GO:0016209">
    <property type="term" value="F:antioxidant activity"/>
    <property type="evidence" value="ECO:0007669"/>
    <property type="project" value="InterPro"/>
</dbReference>
<dbReference type="OrthoDB" id="9811352at2"/>
<feature type="domain" description="Thioredoxin" evidence="1">
    <location>
        <begin position="1"/>
        <end position="153"/>
    </location>
</feature>
<dbReference type="PANTHER" id="PTHR42852:SF13">
    <property type="entry name" value="PROTEIN DIPZ"/>
    <property type="match status" value="1"/>
</dbReference>
<sequence length="167" mass="18123" precursor="true">MTTGQLAPPWQVSRWFNSAPLTLADLRGRVVVAHAFQMLCPGCAVHALPQMQRVRQTFPADRVAVIGLHTVFEHHEAQGPLALEAFLYEYRYAFPVGVDAYADGDPLPLTMRAYAMQDTPTLMLIDAQGRLREQHFGVLDDLALGAALGRLLGEADDAAAGTIGANP</sequence>
<proteinExistence type="predicted"/>
<keyword evidence="3" id="KW-1185">Reference proteome</keyword>